<feature type="region of interest" description="Disordered" evidence="3">
    <location>
        <begin position="72"/>
        <end position="91"/>
    </location>
</feature>
<protein>
    <submittedName>
        <fullName evidence="5">Phage major capsid protein, HK97 family</fullName>
    </submittedName>
</protein>
<feature type="coiled-coil region" evidence="2">
    <location>
        <begin position="15"/>
        <end position="42"/>
    </location>
</feature>
<evidence type="ECO:0000256" key="2">
    <source>
        <dbReference type="SAM" id="Coils"/>
    </source>
</evidence>
<dbReference type="EMBL" id="CP002360">
    <property type="protein sequence ID" value="AEE98033.1"/>
    <property type="molecule type" value="Genomic_DNA"/>
</dbReference>
<accession>F4A0H2</accession>
<comment type="subcellular location">
    <subcellularLocation>
        <location evidence="1">Virion</location>
    </subcellularLocation>
</comment>
<evidence type="ECO:0000256" key="3">
    <source>
        <dbReference type="SAM" id="MobiDB-lite"/>
    </source>
</evidence>
<dbReference type="InterPro" id="IPR024455">
    <property type="entry name" value="Phage_capsid"/>
</dbReference>
<name>F4A0H2_MAHA5</name>
<dbReference type="AlphaFoldDB" id="F4A0H2"/>
<dbReference type="SUPFAM" id="SSF56563">
    <property type="entry name" value="Major capsid protein gp5"/>
    <property type="match status" value="1"/>
</dbReference>
<dbReference type="eggNOG" id="COG4653">
    <property type="taxonomic scope" value="Bacteria"/>
</dbReference>
<dbReference type="Gene3D" id="3.30.2320.10">
    <property type="entry name" value="hypothetical protein PF0899 domain"/>
    <property type="match status" value="1"/>
</dbReference>
<dbReference type="NCBIfam" id="TIGR01554">
    <property type="entry name" value="major_cap_HK97"/>
    <property type="match status" value="1"/>
</dbReference>
<dbReference type="OrthoDB" id="9786516at2"/>
<dbReference type="Gene3D" id="3.30.2400.10">
    <property type="entry name" value="Major capsid protein gp5"/>
    <property type="match status" value="1"/>
</dbReference>
<reference evidence="6" key="1">
    <citation type="submission" date="2010-11" db="EMBL/GenBank/DDBJ databases">
        <title>The complete genome of Mahella australiensis DSM 15567.</title>
        <authorList>
            <consortium name="US DOE Joint Genome Institute (JGI-PGF)"/>
            <person name="Lucas S."/>
            <person name="Copeland A."/>
            <person name="Lapidus A."/>
            <person name="Bruce D."/>
            <person name="Goodwin L."/>
            <person name="Pitluck S."/>
            <person name="Kyrpides N."/>
            <person name="Mavromatis K."/>
            <person name="Pagani I."/>
            <person name="Ivanova N."/>
            <person name="Teshima H."/>
            <person name="Brettin T."/>
            <person name="Detter J.C."/>
            <person name="Han C."/>
            <person name="Tapia R."/>
            <person name="Land M."/>
            <person name="Hauser L."/>
            <person name="Markowitz V."/>
            <person name="Cheng J.-F."/>
            <person name="Hugenholtz P."/>
            <person name="Woyke T."/>
            <person name="Wu D."/>
            <person name="Spring S."/>
            <person name="Pukall R."/>
            <person name="Steenblock K."/>
            <person name="Schneider S."/>
            <person name="Klenk H.-P."/>
            <person name="Eisen J.A."/>
        </authorList>
    </citation>
    <scope>NUCLEOTIDE SEQUENCE [LARGE SCALE GENOMIC DNA]</scope>
    <source>
        <strain evidence="6">DSM 15567 / CIP 107919 / 50-1 BON</strain>
    </source>
</reference>
<keyword evidence="2" id="KW-0175">Coiled coil</keyword>
<dbReference type="KEGG" id="mas:Mahau_2911"/>
<dbReference type="InterPro" id="IPR054612">
    <property type="entry name" value="Phage_capsid-like_C"/>
</dbReference>
<gene>
    <name evidence="5" type="ordered locus">Mahau_2911</name>
</gene>
<dbReference type="Proteomes" id="UP000008457">
    <property type="component" value="Chromosome"/>
</dbReference>
<dbReference type="RefSeq" id="WP_013782444.1">
    <property type="nucleotide sequence ID" value="NC_015520.1"/>
</dbReference>
<feature type="domain" description="Phage capsid-like C-terminal" evidence="4">
    <location>
        <begin position="127"/>
        <end position="396"/>
    </location>
</feature>
<evidence type="ECO:0000259" key="4">
    <source>
        <dbReference type="Pfam" id="PF05065"/>
    </source>
</evidence>
<evidence type="ECO:0000256" key="1">
    <source>
        <dbReference type="ARBA" id="ARBA00004328"/>
    </source>
</evidence>
<evidence type="ECO:0000313" key="6">
    <source>
        <dbReference type="Proteomes" id="UP000008457"/>
    </source>
</evidence>
<sequence>MDKILEIRQKRAALVKQAREILDAAEAEKRDLTGEEEQKYEAIMADVDKIAKDIEREERMSAIEAELNKSAGTIAGGKGTPGDVGEQRTGRASDEYRKAFWNSIRHGRNALYPEELRALQIGTDSEGGYLVPDEFERTLIQALESQNIMRTLATVITTAGDRMIPVVASHGSAAWISEEGAFNESDESFDRVVLGAYKVGTLIKVSEELLNDSAFNLEQYITNEFARRIGRAEEAAFVNGDGSGKPTGVIGSASLGITAAAGNAITSDEVIDLFHSLSRPYRDRATWLMADSTVKAIRKLKNSVSGDYIWQPGLVAGQPDRILGRPVAISDDVPAIALGAKVIAFGDMSYYWIADRQGTVLQRLNELYAVNGQVGFRGFRRVDGKLTLAEAVKVLQMKAS</sequence>
<evidence type="ECO:0000313" key="5">
    <source>
        <dbReference type="EMBL" id="AEE98033.1"/>
    </source>
</evidence>
<reference evidence="5 6" key="2">
    <citation type="journal article" date="2011" name="Stand. Genomic Sci.">
        <title>Complete genome sequence of Mahella australiensis type strain (50-1 BON).</title>
        <authorList>
            <person name="Sikorski J."/>
            <person name="Teshima H."/>
            <person name="Nolan M."/>
            <person name="Lucas S."/>
            <person name="Hammon N."/>
            <person name="Deshpande S."/>
            <person name="Cheng J.F."/>
            <person name="Pitluck S."/>
            <person name="Liolios K."/>
            <person name="Pagani I."/>
            <person name="Ivanova N."/>
            <person name="Huntemann M."/>
            <person name="Mavromatis K."/>
            <person name="Ovchinikova G."/>
            <person name="Pati A."/>
            <person name="Tapia R."/>
            <person name="Han C."/>
            <person name="Goodwin L."/>
            <person name="Chen A."/>
            <person name="Palaniappan K."/>
            <person name="Land M."/>
            <person name="Hauser L."/>
            <person name="Ngatchou-Djao O.D."/>
            <person name="Rohde M."/>
            <person name="Pukall R."/>
            <person name="Spring S."/>
            <person name="Abt B."/>
            <person name="Goker M."/>
            <person name="Detter J.C."/>
            <person name="Woyke T."/>
            <person name="Bristow J."/>
            <person name="Markowitz V."/>
            <person name="Hugenholtz P."/>
            <person name="Eisen J.A."/>
            <person name="Kyrpides N.C."/>
            <person name="Klenk H.P."/>
            <person name="Lapidus A."/>
        </authorList>
    </citation>
    <scope>NUCLEOTIDE SEQUENCE [LARGE SCALE GENOMIC DNA]</scope>
    <source>
        <strain evidence="6">DSM 15567 / CIP 107919 / 50-1 BON</strain>
    </source>
</reference>
<dbReference type="Pfam" id="PF05065">
    <property type="entry name" value="Phage_capsid"/>
    <property type="match status" value="1"/>
</dbReference>
<dbReference type="HOGENOM" id="CLU_041417_4_0_9"/>
<dbReference type="STRING" id="697281.Mahau_2911"/>
<organism evidence="5 6">
    <name type="scientific">Mahella australiensis (strain DSM 15567 / CIP 107919 / 50-1 BON)</name>
    <dbReference type="NCBI Taxonomy" id="697281"/>
    <lineage>
        <taxon>Bacteria</taxon>
        <taxon>Bacillati</taxon>
        <taxon>Bacillota</taxon>
        <taxon>Clostridia</taxon>
        <taxon>Thermoanaerobacterales</taxon>
        <taxon>Thermoanaerobacterales Family IV. Incertae Sedis</taxon>
        <taxon>Mahella</taxon>
    </lineage>
</organism>
<keyword evidence="6" id="KW-1185">Reference proteome</keyword>
<proteinExistence type="predicted"/>